<dbReference type="EMBL" id="BNJJ01000002">
    <property type="protein sequence ID" value="GHO82695.1"/>
    <property type="molecule type" value="Genomic_DNA"/>
</dbReference>
<name>A0ABQ3VA79_9CHLR</name>
<gene>
    <name evidence="2" type="ORF">KSZ_07010</name>
</gene>
<evidence type="ECO:0000313" key="3">
    <source>
        <dbReference type="Proteomes" id="UP000635565"/>
    </source>
</evidence>
<dbReference type="InterPro" id="IPR038717">
    <property type="entry name" value="Tc1-like_DDE_dom"/>
</dbReference>
<protein>
    <recommendedName>
        <fullName evidence="1">Tc1-like transposase DDE domain-containing protein</fullName>
    </recommendedName>
</protein>
<feature type="domain" description="Tc1-like transposase DDE" evidence="1">
    <location>
        <begin position="37"/>
        <end position="186"/>
    </location>
</feature>
<dbReference type="InterPro" id="IPR047655">
    <property type="entry name" value="Transpos_IS630-like"/>
</dbReference>
<proteinExistence type="predicted"/>
<reference evidence="2 3" key="1">
    <citation type="journal article" date="2021" name="Int. J. Syst. Evol. Microbiol.">
        <title>Reticulibacter mediterranei gen. nov., sp. nov., within the new family Reticulibacteraceae fam. nov., and Ktedonospora formicarum gen. nov., sp. nov., Ktedonobacter robiniae sp. nov., Dictyobacter formicarum sp. nov. and Dictyobacter arantiisoli sp. nov., belonging to the class Ktedonobacteria.</title>
        <authorList>
            <person name="Yabe S."/>
            <person name="Zheng Y."/>
            <person name="Wang C.M."/>
            <person name="Sakai Y."/>
            <person name="Abe K."/>
            <person name="Yokota A."/>
            <person name="Donadio S."/>
            <person name="Cavaletti L."/>
            <person name="Monciardini P."/>
        </authorList>
    </citation>
    <scope>NUCLEOTIDE SEQUENCE [LARGE SCALE GENOMIC DNA]</scope>
    <source>
        <strain evidence="2 3">SOSP1-9</strain>
    </source>
</reference>
<evidence type="ECO:0000259" key="1">
    <source>
        <dbReference type="Pfam" id="PF13358"/>
    </source>
</evidence>
<accession>A0ABQ3VA79</accession>
<organism evidence="2 3">
    <name type="scientific">Dictyobacter formicarum</name>
    <dbReference type="NCBI Taxonomy" id="2778368"/>
    <lineage>
        <taxon>Bacteria</taxon>
        <taxon>Bacillati</taxon>
        <taxon>Chloroflexota</taxon>
        <taxon>Ktedonobacteria</taxon>
        <taxon>Ktedonobacterales</taxon>
        <taxon>Dictyobacteraceae</taxon>
        <taxon>Dictyobacter</taxon>
    </lineage>
</organism>
<sequence length="240" mass="27847">MKQCWRIPPEANAAFVWRMEDVLEVYTRPHDSHFPQVCMDESAKQLLLDKRESLPGQPGQPKRVDSTFESGGMRKLFLAGEPLAGKRFVNVTERRTSEDWAHFIRERIDVHYPKAEKIVLVMDNLNTHTPSSLYSTFAPSEALRLLKKLEIHYTPVHGSWLNMAEIELSALARQCLSRRIGTQKELEREVLTWQQKRNEEAITVNWRFTTADARIKLKRLYPSLEKKKSSTSKKTVAKND</sequence>
<comment type="caution">
    <text evidence="2">The sequence shown here is derived from an EMBL/GenBank/DDBJ whole genome shotgun (WGS) entry which is preliminary data.</text>
</comment>
<dbReference type="Proteomes" id="UP000635565">
    <property type="component" value="Unassembled WGS sequence"/>
</dbReference>
<dbReference type="Pfam" id="PF13358">
    <property type="entry name" value="DDE_3"/>
    <property type="match status" value="1"/>
</dbReference>
<evidence type="ECO:0000313" key="2">
    <source>
        <dbReference type="EMBL" id="GHO82695.1"/>
    </source>
</evidence>
<dbReference type="NCBIfam" id="NF033545">
    <property type="entry name" value="transpos_IS630"/>
    <property type="match status" value="1"/>
</dbReference>
<keyword evidence="3" id="KW-1185">Reference proteome</keyword>